<evidence type="ECO:0000313" key="1">
    <source>
        <dbReference type="EMBL" id="GAI04189.1"/>
    </source>
</evidence>
<comment type="caution">
    <text evidence="1">The sequence shown here is derived from an EMBL/GenBank/DDBJ whole genome shotgun (WGS) entry which is preliminary data.</text>
</comment>
<dbReference type="EMBL" id="BARV01009797">
    <property type="protein sequence ID" value="GAI04189.1"/>
    <property type="molecule type" value="Genomic_DNA"/>
</dbReference>
<sequence length="61" mass="6968">TIILSKAGRNMMAPKKQRLNPIMGMRLKDLIEGWLEKRNEENARQVVAVVRNIAFPVSCMT</sequence>
<reference evidence="1" key="1">
    <citation type="journal article" date="2014" name="Front. Microbiol.">
        <title>High frequency of phylogenetically diverse reductive dehalogenase-homologous genes in deep subseafloor sedimentary metagenomes.</title>
        <authorList>
            <person name="Kawai M."/>
            <person name="Futagami T."/>
            <person name="Toyoda A."/>
            <person name="Takaki Y."/>
            <person name="Nishi S."/>
            <person name="Hori S."/>
            <person name="Arai W."/>
            <person name="Tsubouchi T."/>
            <person name="Morono Y."/>
            <person name="Uchiyama I."/>
            <person name="Ito T."/>
            <person name="Fujiyama A."/>
            <person name="Inagaki F."/>
            <person name="Takami H."/>
        </authorList>
    </citation>
    <scope>NUCLEOTIDE SEQUENCE</scope>
    <source>
        <strain evidence="1">Expedition CK06-06</strain>
    </source>
</reference>
<feature type="non-terminal residue" evidence="1">
    <location>
        <position position="1"/>
    </location>
</feature>
<gene>
    <name evidence="1" type="ORF">S06H3_19189</name>
</gene>
<protein>
    <submittedName>
        <fullName evidence="1">Uncharacterized protein</fullName>
    </submittedName>
</protein>
<name>X1MCT9_9ZZZZ</name>
<proteinExistence type="predicted"/>
<organism evidence="1">
    <name type="scientific">marine sediment metagenome</name>
    <dbReference type="NCBI Taxonomy" id="412755"/>
    <lineage>
        <taxon>unclassified sequences</taxon>
        <taxon>metagenomes</taxon>
        <taxon>ecological metagenomes</taxon>
    </lineage>
</organism>
<dbReference type="AlphaFoldDB" id="X1MCT9"/>
<accession>X1MCT9</accession>